<dbReference type="Proteomes" id="UP000005952">
    <property type="component" value="Chromosome"/>
</dbReference>
<proteinExistence type="predicted"/>
<reference evidence="3 4" key="1">
    <citation type="journal article" date="2013" name="Genome Announc.">
        <title>Genome sequences for three denitrifying bacterial strains isolated from a uranium- and nitrate-contaminated subsurface environment.</title>
        <authorList>
            <person name="Venkatramanan R."/>
            <person name="Prakash O."/>
            <person name="Woyke T."/>
            <person name="Chain P."/>
            <person name="Goodwin L.A."/>
            <person name="Watson D."/>
            <person name="Brooks S."/>
            <person name="Kostka J.E."/>
            <person name="Green S.J."/>
        </authorList>
    </citation>
    <scope>NUCLEOTIDE SEQUENCE [LARGE SCALE GENOMIC DNA]</scope>
    <source>
        <strain evidence="3 4">1NES1</strain>
    </source>
</reference>
<dbReference type="RefSeq" id="WP_015596810.1">
    <property type="nucleotide sequence ID" value="NC_021172.1"/>
</dbReference>
<dbReference type="InterPro" id="IPR028096">
    <property type="entry name" value="EfeO_Cupredoxin"/>
</dbReference>
<dbReference type="eggNOG" id="COG1622">
    <property type="taxonomic scope" value="Bacteria"/>
</dbReference>
<dbReference type="EMBL" id="CP005587">
    <property type="protein sequence ID" value="AGK56773.1"/>
    <property type="molecule type" value="Genomic_DNA"/>
</dbReference>
<evidence type="ECO:0000259" key="2">
    <source>
        <dbReference type="Pfam" id="PF13473"/>
    </source>
</evidence>
<organism evidence="3 4">
    <name type="scientific">Hyphomicrobium denitrificans 1NES1</name>
    <dbReference type="NCBI Taxonomy" id="670307"/>
    <lineage>
        <taxon>Bacteria</taxon>
        <taxon>Pseudomonadati</taxon>
        <taxon>Pseudomonadota</taxon>
        <taxon>Alphaproteobacteria</taxon>
        <taxon>Hyphomicrobiales</taxon>
        <taxon>Hyphomicrobiaceae</taxon>
        <taxon>Hyphomicrobium</taxon>
    </lineage>
</organism>
<accession>N0B1D7</accession>
<evidence type="ECO:0000256" key="1">
    <source>
        <dbReference type="SAM" id="SignalP"/>
    </source>
</evidence>
<name>N0B1D7_9HYPH</name>
<dbReference type="SUPFAM" id="SSF49503">
    <property type="entry name" value="Cupredoxins"/>
    <property type="match status" value="1"/>
</dbReference>
<gene>
    <name evidence="3" type="ORF">HYPDE_25443</name>
</gene>
<evidence type="ECO:0000313" key="3">
    <source>
        <dbReference type="EMBL" id="AGK56773.1"/>
    </source>
</evidence>
<dbReference type="AlphaFoldDB" id="N0B1D7"/>
<feature type="signal peptide" evidence="1">
    <location>
        <begin position="1"/>
        <end position="23"/>
    </location>
</feature>
<dbReference type="Pfam" id="PF13473">
    <property type="entry name" value="Cupredoxin_1"/>
    <property type="match status" value="1"/>
</dbReference>
<dbReference type="HOGENOM" id="CLU_157112_2_0_5"/>
<dbReference type="OrthoDB" id="7161040at2"/>
<keyword evidence="4" id="KW-1185">Reference proteome</keyword>
<dbReference type="InterPro" id="IPR008972">
    <property type="entry name" value="Cupredoxin"/>
</dbReference>
<protein>
    <recommendedName>
        <fullName evidence="2">EfeO-type cupredoxin-like domain-containing protein</fullName>
    </recommendedName>
</protein>
<dbReference type="Gene3D" id="2.60.40.420">
    <property type="entry name" value="Cupredoxins - blue copper proteins"/>
    <property type="match status" value="1"/>
</dbReference>
<evidence type="ECO:0000313" key="4">
    <source>
        <dbReference type="Proteomes" id="UP000005952"/>
    </source>
</evidence>
<feature type="chain" id="PRO_5004105809" description="EfeO-type cupredoxin-like domain-containing protein" evidence="1">
    <location>
        <begin position="24"/>
        <end position="117"/>
    </location>
</feature>
<keyword evidence="1" id="KW-0732">Signal</keyword>
<feature type="domain" description="EfeO-type cupredoxin-like" evidence="2">
    <location>
        <begin position="10"/>
        <end position="111"/>
    </location>
</feature>
<dbReference type="STRING" id="670307.HYPDE_25443"/>
<dbReference type="KEGG" id="hdt:HYPDE_25443"/>
<sequence length="117" mass="13189">MSFPVRLTSFLFVVLFSAVSSFADDDPVFVIKFADGKIEPPSVEVPANRRFKLILHNEGTSPVEFESTELRREKVLGAGTTSFIVIRRLDPGEYRFFDDFHPDTPPATLIAREPSNQ</sequence>